<dbReference type="Ensembl" id="ENSSSUT00005016922.1">
    <property type="protein sequence ID" value="ENSSSUP00005014820.1"/>
    <property type="gene ID" value="ENSSSUG00005009528.1"/>
</dbReference>
<organism evidence="1 2">
    <name type="scientific">Suricata suricatta</name>
    <name type="common">Meerkat</name>
    <dbReference type="NCBI Taxonomy" id="37032"/>
    <lineage>
        <taxon>Eukaryota</taxon>
        <taxon>Metazoa</taxon>
        <taxon>Chordata</taxon>
        <taxon>Craniata</taxon>
        <taxon>Vertebrata</taxon>
        <taxon>Euteleostomi</taxon>
        <taxon>Mammalia</taxon>
        <taxon>Eutheria</taxon>
        <taxon>Laurasiatheria</taxon>
        <taxon>Carnivora</taxon>
        <taxon>Feliformia</taxon>
        <taxon>Herpestidae</taxon>
        <taxon>Suricata</taxon>
    </lineage>
</organism>
<protein>
    <submittedName>
        <fullName evidence="1">Uncharacterized protein</fullName>
    </submittedName>
</protein>
<dbReference type="InterPro" id="IPR026136">
    <property type="entry name" value="RIPOR3"/>
</dbReference>
<reference evidence="1" key="3">
    <citation type="submission" date="2025-09" db="UniProtKB">
        <authorList>
            <consortium name="Ensembl"/>
        </authorList>
    </citation>
    <scope>IDENTIFICATION</scope>
</reference>
<dbReference type="PANTHER" id="PTHR15829">
    <property type="entry name" value="PROTEIN KINASE PKN/PRK1, EFFECTOR"/>
    <property type="match status" value="1"/>
</dbReference>
<name>A0A673TZL1_SURSU</name>
<evidence type="ECO:0000313" key="1">
    <source>
        <dbReference type="Ensembl" id="ENSSSUP00005014820.1"/>
    </source>
</evidence>
<proteinExistence type="predicted"/>
<dbReference type="SUPFAM" id="SSF48371">
    <property type="entry name" value="ARM repeat"/>
    <property type="match status" value="1"/>
</dbReference>
<dbReference type="PANTHER" id="PTHR15829:SF2">
    <property type="entry name" value="RHO FAMILY-INTERACTING CELL POLARIZATION REGULATOR 2"/>
    <property type="match status" value="1"/>
</dbReference>
<sequence length="263" mass="29159">MSDLAPGSLSAQQEVLGTLAMLLTGDDQEAREAVMLYLAAASRNEHFREKALLYYCEALTKANLQLRKAACLALKSLQATESIKMLVMLCQCDTEEIRNVASETLLSLGEFRLHSCFPWRSPRELGPEGSCACRRPFPGALPHSRSQHPGHVTPRGCHIHSTSYTCHVTHTRYITPTQVVRHTHRVCPIHTHIVSQTHTHSMRTWSGSVSLRCLSHRPELRVSCAREAGARTLALKEAGVREPQAGLGRGATGLARWQAWRAL</sequence>
<dbReference type="Gene3D" id="1.25.10.10">
    <property type="entry name" value="Leucine-rich Repeat Variant"/>
    <property type="match status" value="1"/>
</dbReference>
<dbReference type="Proteomes" id="UP000472268">
    <property type="component" value="Chromosome 7"/>
</dbReference>
<dbReference type="InterPro" id="IPR011989">
    <property type="entry name" value="ARM-like"/>
</dbReference>
<dbReference type="InterPro" id="IPR016024">
    <property type="entry name" value="ARM-type_fold"/>
</dbReference>
<evidence type="ECO:0000313" key="2">
    <source>
        <dbReference type="Proteomes" id="UP000472268"/>
    </source>
</evidence>
<reference evidence="1 2" key="1">
    <citation type="submission" date="2019-05" db="EMBL/GenBank/DDBJ databases">
        <title>A Chromosome-scale Meerkat (S. suricatta) Genome Assembly.</title>
        <authorList>
            <person name="Dudchenko O."/>
            <person name="Lieberman Aiden E."/>
            <person name="Tung J."/>
            <person name="Barreiro L.B."/>
            <person name="Clutton-Brock T.H."/>
        </authorList>
    </citation>
    <scope>NUCLEOTIDE SEQUENCE [LARGE SCALE GENOMIC DNA]</scope>
</reference>
<keyword evidence="2" id="KW-1185">Reference proteome</keyword>
<accession>A0A673TZL1</accession>
<gene>
    <name evidence="1" type="primary">RIPOR2</name>
</gene>
<reference evidence="1" key="2">
    <citation type="submission" date="2025-08" db="UniProtKB">
        <authorList>
            <consortium name="Ensembl"/>
        </authorList>
    </citation>
    <scope>IDENTIFICATION</scope>
</reference>
<dbReference type="AlphaFoldDB" id="A0A673TZL1"/>